<dbReference type="Gene3D" id="1.10.1070.20">
    <property type="match status" value="1"/>
</dbReference>
<sequence length="430" mass="49165">MITTAFVKIWGTTVGAIAWNATTGLASFEYDPKFVATKTDLAPLKMPINNATNRIFSFPELQQIKTFKGLPGLLADVLPDDYGNQLINSWLAQNGRPENSMNPVELLCFIGTRGMGALEFEPSQLQPTKRAFDIEIDSLIQISQKMLSRRDEFETNLTQDEQKAMLDILKIGTSAGGARPKAIIAYNSKTGQVKSGQTNAPNGFEHWLIKLDTVSDVQFGESTGYGRIELAYYYMAKACGIDMMESRLLEENNRAHFMTKRFDREGGQQKHHIQTLCAMQHYDFNQINSFSYEQLFQTMRLLRLPYPQAEQLFRRMVFNVIARNCDDHTKNFAFRLQQGGSWELAPAYDICFAYRPDSEWVSQHNLSINGKRKDFQRDDLLQVAKSMNIKKATNIIDQIQLKVANWYTFADQAQVDPKFKERIGNYHLKL</sequence>
<protein>
    <submittedName>
        <fullName evidence="6">Type II toxin-antitoxin system HipA family toxin</fullName>
    </submittedName>
</protein>
<dbReference type="InterPro" id="IPR017508">
    <property type="entry name" value="HipA_N1"/>
</dbReference>
<evidence type="ECO:0000256" key="1">
    <source>
        <dbReference type="ARBA" id="ARBA00010164"/>
    </source>
</evidence>
<keyword evidence="2" id="KW-0808">Transferase</keyword>
<organism evidence="6 7">
    <name type="scientific">Flavobacterium erciyesense</name>
    <dbReference type="NCBI Taxonomy" id="2825842"/>
    <lineage>
        <taxon>Bacteria</taxon>
        <taxon>Pseudomonadati</taxon>
        <taxon>Bacteroidota</taxon>
        <taxon>Flavobacteriia</taxon>
        <taxon>Flavobacteriales</taxon>
        <taxon>Flavobacteriaceae</taxon>
        <taxon>Flavobacterium</taxon>
    </lineage>
</organism>
<name>A0ABS5D3R1_9FLAO</name>
<dbReference type="Proteomes" id="UP000679008">
    <property type="component" value="Unassembled WGS sequence"/>
</dbReference>
<dbReference type="Pfam" id="PF07804">
    <property type="entry name" value="HipA_C"/>
    <property type="match status" value="1"/>
</dbReference>
<dbReference type="PANTHER" id="PTHR37419">
    <property type="entry name" value="SERINE/THREONINE-PROTEIN KINASE TOXIN HIPA"/>
    <property type="match status" value="1"/>
</dbReference>
<evidence type="ECO:0000313" key="6">
    <source>
        <dbReference type="EMBL" id="MBQ0908646.1"/>
    </source>
</evidence>
<feature type="domain" description="HipA N-terminal subdomain 1" evidence="5">
    <location>
        <begin position="7"/>
        <end position="120"/>
    </location>
</feature>
<evidence type="ECO:0000256" key="2">
    <source>
        <dbReference type="ARBA" id="ARBA00022679"/>
    </source>
</evidence>
<evidence type="ECO:0000259" key="5">
    <source>
        <dbReference type="Pfam" id="PF13657"/>
    </source>
</evidence>
<dbReference type="RefSeq" id="WP_210789325.1">
    <property type="nucleotide sequence ID" value="NZ_JAGPXB010000006.1"/>
</dbReference>
<keyword evidence="7" id="KW-1185">Reference proteome</keyword>
<gene>
    <name evidence="6" type="ORF">KBJ98_08025</name>
</gene>
<dbReference type="InterPro" id="IPR052028">
    <property type="entry name" value="HipA_Ser/Thr_kinase"/>
</dbReference>
<comment type="similarity">
    <text evidence="1">Belongs to the HipA Ser/Thr kinase family.</text>
</comment>
<feature type="domain" description="HipA-like C-terminal" evidence="4">
    <location>
        <begin position="173"/>
        <end position="404"/>
    </location>
</feature>
<dbReference type="EMBL" id="JAGPXB010000006">
    <property type="protein sequence ID" value="MBQ0908646.1"/>
    <property type="molecule type" value="Genomic_DNA"/>
</dbReference>
<dbReference type="InterPro" id="IPR012893">
    <property type="entry name" value="HipA-like_C"/>
</dbReference>
<dbReference type="Pfam" id="PF13657">
    <property type="entry name" value="Couple_hipA"/>
    <property type="match status" value="1"/>
</dbReference>
<accession>A0ABS5D3R1</accession>
<comment type="caution">
    <text evidence="6">The sequence shown here is derived from an EMBL/GenBank/DDBJ whole genome shotgun (WGS) entry which is preliminary data.</text>
</comment>
<evidence type="ECO:0000259" key="4">
    <source>
        <dbReference type="Pfam" id="PF07804"/>
    </source>
</evidence>
<evidence type="ECO:0000256" key="3">
    <source>
        <dbReference type="ARBA" id="ARBA00022777"/>
    </source>
</evidence>
<reference evidence="6 7" key="1">
    <citation type="submission" date="2021-04" db="EMBL/GenBank/DDBJ databases">
        <title>Description of novel Flavobacterium sp. F-328.</title>
        <authorList>
            <person name="Saticioglu I.B."/>
        </authorList>
    </citation>
    <scope>NUCLEOTIDE SEQUENCE [LARGE SCALE GENOMIC DNA]</scope>
    <source>
        <strain evidence="6 7">F-328</strain>
    </source>
</reference>
<proteinExistence type="inferred from homology"/>
<evidence type="ECO:0000313" key="7">
    <source>
        <dbReference type="Proteomes" id="UP000679008"/>
    </source>
</evidence>
<dbReference type="PANTHER" id="PTHR37419:SF8">
    <property type="entry name" value="TOXIN YJJJ"/>
    <property type="match status" value="1"/>
</dbReference>
<keyword evidence="3" id="KW-0418">Kinase</keyword>